<proteinExistence type="inferred from homology"/>
<dbReference type="NCBIfam" id="NF038402">
    <property type="entry name" value="TroA_like"/>
    <property type="match status" value="1"/>
</dbReference>
<dbReference type="InterPro" id="IPR002491">
    <property type="entry name" value="ABC_transptr_periplasmic_BD"/>
</dbReference>
<evidence type="ECO:0000256" key="3">
    <source>
        <dbReference type="SAM" id="MobiDB-lite"/>
    </source>
</evidence>
<accession>A0ABW0K9T1</accession>
<protein>
    <submittedName>
        <fullName evidence="6">ABC transporter substrate-binding protein</fullName>
    </submittedName>
</protein>
<dbReference type="SUPFAM" id="SSF53807">
    <property type="entry name" value="Helical backbone' metal receptor"/>
    <property type="match status" value="1"/>
</dbReference>
<comment type="caution">
    <text evidence="6">The sequence shown here is derived from an EMBL/GenBank/DDBJ whole genome shotgun (WGS) entry which is preliminary data.</text>
</comment>
<evidence type="ECO:0000313" key="6">
    <source>
        <dbReference type="EMBL" id="MFC5449557.1"/>
    </source>
</evidence>
<feature type="signal peptide" evidence="4">
    <location>
        <begin position="1"/>
        <end position="23"/>
    </location>
</feature>
<keyword evidence="7" id="KW-1185">Reference proteome</keyword>
<dbReference type="PANTHER" id="PTHR30535">
    <property type="entry name" value="VITAMIN B12-BINDING PROTEIN"/>
    <property type="match status" value="1"/>
</dbReference>
<name>A0ABW0K9T1_9BACL</name>
<dbReference type="Pfam" id="PF01497">
    <property type="entry name" value="Peripla_BP_2"/>
    <property type="match status" value="1"/>
</dbReference>
<reference evidence="7" key="1">
    <citation type="journal article" date="2019" name="Int. J. Syst. Evol. Microbiol.">
        <title>The Global Catalogue of Microorganisms (GCM) 10K type strain sequencing project: providing services to taxonomists for standard genome sequencing and annotation.</title>
        <authorList>
            <consortium name="The Broad Institute Genomics Platform"/>
            <consortium name="The Broad Institute Genome Sequencing Center for Infectious Disease"/>
            <person name="Wu L."/>
            <person name="Ma J."/>
        </authorList>
    </citation>
    <scope>NUCLEOTIDE SEQUENCE [LARGE SCALE GENOMIC DNA]</scope>
    <source>
        <strain evidence="7">KACC 11904</strain>
    </source>
</reference>
<feature type="region of interest" description="Disordered" evidence="3">
    <location>
        <begin position="28"/>
        <end position="59"/>
    </location>
</feature>
<dbReference type="InterPro" id="IPR050902">
    <property type="entry name" value="ABC_Transporter_SBP"/>
</dbReference>
<dbReference type="EMBL" id="JBHSMJ010000020">
    <property type="protein sequence ID" value="MFC5449557.1"/>
    <property type="molecule type" value="Genomic_DNA"/>
</dbReference>
<evidence type="ECO:0000259" key="5">
    <source>
        <dbReference type="PROSITE" id="PS50983"/>
    </source>
</evidence>
<dbReference type="PANTHER" id="PTHR30535:SF34">
    <property type="entry name" value="MOLYBDATE-BINDING PROTEIN MOLA"/>
    <property type="match status" value="1"/>
</dbReference>
<evidence type="ECO:0000256" key="1">
    <source>
        <dbReference type="ARBA" id="ARBA00008814"/>
    </source>
</evidence>
<gene>
    <name evidence="6" type="ORF">ACFPOG_14905</name>
</gene>
<feature type="domain" description="Fe/B12 periplasmic-binding" evidence="5">
    <location>
        <begin position="89"/>
        <end position="343"/>
    </location>
</feature>
<evidence type="ECO:0000313" key="7">
    <source>
        <dbReference type="Proteomes" id="UP001596044"/>
    </source>
</evidence>
<evidence type="ECO:0000256" key="4">
    <source>
        <dbReference type="SAM" id="SignalP"/>
    </source>
</evidence>
<feature type="chain" id="PRO_5046321172" evidence="4">
    <location>
        <begin position="24"/>
        <end position="345"/>
    </location>
</feature>
<sequence>MRLKRWKQTMLLTAAFVTAVSLTGCGKKEPELTEPAKLGGGSTAKPPKAPAASAPAASAAPAAAKKTQYPLKVKDATGKEFTFDKAPDRIVSVSPAETEGLFALGLGDQIVGVSDFDDYPEAAKAKPKMGGITKPNEEALIAANASVVFTGVSMSKESVEKLRAMNITVFKVEPKTLDDAMADIQTFGLITDHQEQADKVVSKMKDDRQKVVDAVKNVPADQKKKVYIEFSPGWTVGSGEFMDELVKIAGGVNVAAEKPGWYQISEEKIIQQNPNVILFAQGFVDDKTKKPLDDIIRSRSGWDQIDAVKNNRVIGVDQNLLSRPGPRLTDGLLEMAKGMYPELVK</sequence>
<dbReference type="CDD" id="cd01143">
    <property type="entry name" value="YvrC"/>
    <property type="match status" value="1"/>
</dbReference>
<keyword evidence="2 4" id="KW-0732">Signal</keyword>
<dbReference type="PROSITE" id="PS51257">
    <property type="entry name" value="PROKAR_LIPOPROTEIN"/>
    <property type="match status" value="1"/>
</dbReference>
<dbReference type="Gene3D" id="3.40.50.1980">
    <property type="entry name" value="Nitrogenase molybdenum iron protein domain"/>
    <property type="match status" value="2"/>
</dbReference>
<dbReference type="InterPro" id="IPR054828">
    <property type="entry name" value="Vit_B12_bind_prot"/>
</dbReference>
<organism evidence="6 7">
    <name type="scientific">Paenibacillus aestuarii</name>
    <dbReference type="NCBI Taxonomy" id="516965"/>
    <lineage>
        <taxon>Bacteria</taxon>
        <taxon>Bacillati</taxon>
        <taxon>Bacillota</taxon>
        <taxon>Bacilli</taxon>
        <taxon>Bacillales</taxon>
        <taxon>Paenibacillaceae</taxon>
        <taxon>Paenibacillus</taxon>
    </lineage>
</organism>
<feature type="compositionally biased region" description="Low complexity" evidence="3">
    <location>
        <begin position="44"/>
        <end position="59"/>
    </location>
</feature>
<dbReference type="Proteomes" id="UP001596044">
    <property type="component" value="Unassembled WGS sequence"/>
</dbReference>
<evidence type="ECO:0000256" key="2">
    <source>
        <dbReference type="ARBA" id="ARBA00022729"/>
    </source>
</evidence>
<dbReference type="PROSITE" id="PS50983">
    <property type="entry name" value="FE_B12_PBP"/>
    <property type="match status" value="1"/>
</dbReference>
<comment type="similarity">
    <text evidence="1">Belongs to the bacterial solute-binding protein 8 family.</text>
</comment>
<dbReference type="RefSeq" id="WP_377525196.1">
    <property type="nucleotide sequence ID" value="NZ_JAQFVF010000002.1"/>
</dbReference>